<proteinExistence type="predicted"/>
<gene>
    <name evidence="3" type="ORF">g.84914</name>
    <name evidence="2" type="ORF">g.84916</name>
</gene>
<evidence type="ECO:0000313" key="3">
    <source>
        <dbReference type="EMBL" id="JAQ14102.1"/>
    </source>
</evidence>
<accession>A0A146M515</accession>
<organism evidence="3">
    <name type="scientific">Lygus hesperus</name>
    <name type="common">Western plant bug</name>
    <dbReference type="NCBI Taxonomy" id="30085"/>
    <lineage>
        <taxon>Eukaryota</taxon>
        <taxon>Metazoa</taxon>
        <taxon>Ecdysozoa</taxon>
        <taxon>Arthropoda</taxon>
        <taxon>Hexapoda</taxon>
        <taxon>Insecta</taxon>
        <taxon>Pterygota</taxon>
        <taxon>Neoptera</taxon>
        <taxon>Paraneoptera</taxon>
        <taxon>Hemiptera</taxon>
        <taxon>Heteroptera</taxon>
        <taxon>Panheteroptera</taxon>
        <taxon>Cimicomorpha</taxon>
        <taxon>Miridae</taxon>
        <taxon>Mirini</taxon>
        <taxon>Lygus</taxon>
    </lineage>
</organism>
<keyword evidence="1" id="KW-0812">Transmembrane</keyword>
<evidence type="ECO:0000256" key="1">
    <source>
        <dbReference type="SAM" id="Phobius"/>
    </source>
</evidence>
<feature type="transmembrane region" description="Helical" evidence="1">
    <location>
        <begin position="47"/>
        <end position="70"/>
    </location>
</feature>
<reference evidence="3" key="1">
    <citation type="journal article" date="2016" name="Gigascience">
        <title>De novo construction of an expanded transcriptome assembly for the western tarnished plant bug, Lygus hesperus.</title>
        <authorList>
            <person name="Tassone E.E."/>
            <person name="Geib S.M."/>
            <person name="Hall B."/>
            <person name="Fabrick J.A."/>
            <person name="Brent C.S."/>
            <person name="Hull J.J."/>
        </authorList>
    </citation>
    <scope>NUCLEOTIDE SEQUENCE</scope>
</reference>
<evidence type="ECO:0000313" key="2">
    <source>
        <dbReference type="EMBL" id="JAP98459.1"/>
    </source>
</evidence>
<sequence length="144" mass="16810">MDSFTTSSTTERPDAFQTFGSYDNDRTAYMKNPLSRSHLEKGDFTPFYVTITICTLIGFALILLNVFFCWCSKHKYYWQDPNTGNRWILPIWTQTPYKQPPLDLTELEAVAAKHASTRIVYETSEIPEHPDSQYMELHKRESDL</sequence>
<dbReference type="EMBL" id="GDHC01004527">
    <property type="protein sequence ID" value="JAQ14102.1"/>
    <property type="molecule type" value="Transcribed_RNA"/>
</dbReference>
<keyword evidence="1" id="KW-1133">Transmembrane helix</keyword>
<name>A0A146M515_LYGHE</name>
<dbReference type="AlphaFoldDB" id="A0A146M515"/>
<dbReference type="EMBL" id="GDHC01020169">
    <property type="protein sequence ID" value="JAP98459.1"/>
    <property type="molecule type" value="Transcribed_RNA"/>
</dbReference>
<protein>
    <submittedName>
        <fullName evidence="3">Uncharacterized protein</fullName>
    </submittedName>
</protein>
<keyword evidence="1" id="KW-0472">Membrane</keyword>